<evidence type="ECO:0000256" key="1">
    <source>
        <dbReference type="ARBA" id="ARBA00022741"/>
    </source>
</evidence>
<evidence type="ECO:0000256" key="7">
    <source>
        <dbReference type="ARBA" id="ARBA00034808"/>
    </source>
</evidence>
<dbReference type="GO" id="GO:0000725">
    <property type="term" value="P:recombinational repair"/>
    <property type="evidence" value="ECO:0007669"/>
    <property type="project" value="TreeGrafter"/>
</dbReference>
<dbReference type="PROSITE" id="PS51217">
    <property type="entry name" value="UVRD_HELICASE_CTER"/>
    <property type="match status" value="1"/>
</dbReference>
<dbReference type="GO" id="GO:0043138">
    <property type="term" value="F:3'-5' DNA helicase activity"/>
    <property type="evidence" value="ECO:0007669"/>
    <property type="project" value="UniProtKB-EC"/>
</dbReference>
<dbReference type="Pfam" id="PF13361">
    <property type="entry name" value="UvrD_C"/>
    <property type="match status" value="1"/>
</dbReference>
<dbReference type="EC" id="5.6.2.4" evidence="7"/>
<dbReference type="InterPro" id="IPR014016">
    <property type="entry name" value="UvrD-like_ATP-bd"/>
</dbReference>
<evidence type="ECO:0000256" key="3">
    <source>
        <dbReference type="ARBA" id="ARBA00022806"/>
    </source>
</evidence>
<organism evidence="12 13">
    <name type="scientific">Mucilaginibacter arboris</name>
    <dbReference type="NCBI Taxonomy" id="2682090"/>
    <lineage>
        <taxon>Bacteria</taxon>
        <taxon>Pseudomonadati</taxon>
        <taxon>Bacteroidota</taxon>
        <taxon>Sphingobacteriia</taxon>
        <taxon>Sphingobacteriales</taxon>
        <taxon>Sphingobacteriaceae</taxon>
        <taxon>Mucilaginibacter</taxon>
    </lineage>
</organism>
<keyword evidence="2 9" id="KW-0378">Hydrolase</keyword>
<feature type="binding site" evidence="9">
    <location>
        <begin position="16"/>
        <end position="23"/>
    </location>
    <ligand>
        <name>ATP</name>
        <dbReference type="ChEBI" id="CHEBI:30616"/>
    </ligand>
</feature>
<evidence type="ECO:0000256" key="4">
    <source>
        <dbReference type="ARBA" id="ARBA00022840"/>
    </source>
</evidence>
<reference evidence="12 13" key="1">
    <citation type="submission" date="2019-12" db="EMBL/GenBank/DDBJ databases">
        <title>Mucilaginibacter sp. HMF7410 genome sequencing and assembly.</title>
        <authorList>
            <person name="Kang H."/>
            <person name="Cha I."/>
            <person name="Kim H."/>
            <person name="Joh K."/>
        </authorList>
    </citation>
    <scope>NUCLEOTIDE SEQUENCE [LARGE SCALE GENOMIC DNA]</scope>
    <source>
        <strain evidence="12 13">HMF7410</strain>
    </source>
</reference>
<keyword evidence="5" id="KW-0413">Isomerase</keyword>
<comment type="catalytic activity">
    <reaction evidence="6">
        <text>Couples ATP hydrolysis with the unwinding of duplex DNA by translocating in the 3'-5' direction.</text>
        <dbReference type="EC" id="5.6.2.4"/>
    </reaction>
</comment>
<dbReference type="InterPro" id="IPR000212">
    <property type="entry name" value="DNA_helicase_UvrD/REP"/>
</dbReference>
<protein>
    <recommendedName>
        <fullName evidence="7">DNA 3'-5' helicase</fullName>
        <ecNumber evidence="7">5.6.2.4</ecNumber>
    </recommendedName>
</protein>
<evidence type="ECO:0000256" key="2">
    <source>
        <dbReference type="ARBA" id="ARBA00022801"/>
    </source>
</evidence>
<dbReference type="EMBL" id="WPIK01000014">
    <property type="protein sequence ID" value="MVN22814.1"/>
    <property type="molecule type" value="Genomic_DNA"/>
</dbReference>
<dbReference type="Gene3D" id="1.10.3170.10">
    <property type="entry name" value="Recbcd, chain B, domain 2"/>
    <property type="match status" value="1"/>
</dbReference>
<keyword evidence="13" id="KW-1185">Reference proteome</keyword>
<dbReference type="InterPro" id="IPR027417">
    <property type="entry name" value="P-loop_NTPase"/>
</dbReference>
<evidence type="ECO:0000259" key="10">
    <source>
        <dbReference type="PROSITE" id="PS51198"/>
    </source>
</evidence>
<evidence type="ECO:0000256" key="9">
    <source>
        <dbReference type="PROSITE-ProRule" id="PRU00560"/>
    </source>
</evidence>
<dbReference type="Gene3D" id="3.40.50.300">
    <property type="entry name" value="P-loop containing nucleotide triphosphate hydrolases"/>
    <property type="match status" value="3"/>
</dbReference>
<dbReference type="PANTHER" id="PTHR11070">
    <property type="entry name" value="UVRD / RECB / PCRA DNA HELICASE FAMILY MEMBER"/>
    <property type="match status" value="1"/>
</dbReference>
<dbReference type="SUPFAM" id="SSF52540">
    <property type="entry name" value="P-loop containing nucleoside triphosphate hydrolases"/>
    <property type="match status" value="1"/>
</dbReference>
<feature type="domain" description="UvrD-like helicase ATP-binding" evidence="10">
    <location>
        <begin position="1"/>
        <end position="473"/>
    </location>
</feature>
<gene>
    <name evidence="12" type="ORF">GO621_14900</name>
</gene>
<dbReference type="PROSITE" id="PS51198">
    <property type="entry name" value="UVRD_HELICASE_ATP_BIND"/>
    <property type="match status" value="1"/>
</dbReference>
<dbReference type="InterPro" id="IPR014017">
    <property type="entry name" value="DNA_helicase_UvrD-like_C"/>
</dbReference>
<feature type="domain" description="UvrD-like helicase C-terminal" evidence="11">
    <location>
        <begin position="512"/>
        <end position="787"/>
    </location>
</feature>
<keyword evidence="4 9" id="KW-0067">ATP-binding</keyword>
<dbReference type="PANTHER" id="PTHR11070:SF67">
    <property type="entry name" value="DNA 3'-5' HELICASE"/>
    <property type="match status" value="1"/>
</dbReference>
<dbReference type="AlphaFoldDB" id="A0A7K1SZS0"/>
<sequence>MNFNPVLQKPLKILQASAGSGKTFSLTAHYLTLLFDNELKYREVLAVTFTNKATEEMKSRILSVLCSLALGEESVAVFRKIIQEAHPFLNPKALQERAHQIYRRILHDYSRFAINTIDGFVQQVIRSFTFELGLDAGYKLEMNQDKVKKALTDKLNERLDEKPELLQWIINLALDRVSENKSWNYRRELLDLTSEIFKERYQPFENALKALDVATLFQKLMVDTRGCIADFEKKLKVLANEALQVWEKSGVQLDELKGKSRHPFSKLPKLAAGGDAVFTDLKKVIDCPEEYQKGGNLTASVGTLFSRLNPVLISIQNFFNAETGQYEMAKAINTNLYYLRLMQEMAALLKDYREENQTLLISDAQYLLKGITADQQDNPSFIWEKMGSRYKNFLFDEFQDTSAFQWDNFLPLLQNALAEATGKFTDHLIVGDVKQSIYRWRNGDWRILLQKAKADIGNHNVIDQSLEENYRSAANIIDFNNHLFQEIPNLLQNLINNKILEDGSEDLYNNWWKAAGLEHIIPDAYRQSFQKKAGSTLPGGSVEVLFLPVENNVYRATQVREAALLQLSEKLNDWTGSGRYQAGQICILVRSNREAREVIAHLMADQQMRKIKQETLGETFGAYEVLSGEALLINNNSAVKLLVSTLQLMVTQNGQSVLYKGLCVQLYFKQLGKSVPASAWTSLKETPVTKLQNLLPAELCRNFYAWQQLPLNELAEQLITVYGLGEQQQHLPYLFAFRDMLARFTQQGELGITRFLEWWDEEGQLKALPSGSQNDAVQVMTIHKSKGLAFDVVMLPFCSWDLDGMTNSIFWVDTKDTPYEELKSVPINYKKALGKSAFSKAYFEELLFNLMDALNMLYVATTRTRNHLYITAPGQGKNDCKTSIVGDLILEALKKPVAGLNASFIGENFVLDEPLTEKAPVKTASEGKIQLKKYPVSQRLSQALASKKVWGKLDLLSGDAAQHKGIILHELLARTMDVAKLQKVINEMQQEGLIREAEKEGIKINALNVLQNKALKALLSKPYQDLSEQTIIDSKGESYRPDKVLIGNEEVLIIDFKFTSDQRPEHFTQVKAYQKLLTDMGYEQVNGYLYYGFLQELVTV</sequence>
<evidence type="ECO:0000313" key="12">
    <source>
        <dbReference type="EMBL" id="MVN22814.1"/>
    </source>
</evidence>
<name>A0A7K1SZS0_9SPHI</name>
<evidence type="ECO:0000313" key="13">
    <source>
        <dbReference type="Proteomes" id="UP000462014"/>
    </source>
</evidence>
<keyword evidence="3 9" id="KW-0347">Helicase</keyword>
<dbReference type="GO" id="GO:0003677">
    <property type="term" value="F:DNA binding"/>
    <property type="evidence" value="ECO:0007669"/>
    <property type="project" value="InterPro"/>
</dbReference>
<dbReference type="GO" id="GO:0016787">
    <property type="term" value="F:hydrolase activity"/>
    <property type="evidence" value="ECO:0007669"/>
    <property type="project" value="UniProtKB-UniRule"/>
</dbReference>
<dbReference type="Proteomes" id="UP000462014">
    <property type="component" value="Unassembled WGS sequence"/>
</dbReference>
<evidence type="ECO:0000256" key="5">
    <source>
        <dbReference type="ARBA" id="ARBA00023235"/>
    </source>
</evidence>
<comment type="caution">
    <text evidence="12">The sequence shown here is derived from an EMBL/GenBank/DDBJ whole genome shotgun (WGS) entry which is preliminary data.</text>
</comment>
<evidence type="ECO:0000256" key="8">
    <source>
        <dbReference type="ARBA" id="ARBA00048988"/>
    </source>
</evidence>
<dbReference type="Pfam" id="PF00580">
    <property type="entry name" value="UvrD-helicase"/>
    <property type="match status" value="1"/>
</dbReference>
<evidence type="ECO:0000259" key="11">
    <source>
        <dbReference type="PROSITE" id="PS51217"/>
    </source>
</evidence>
<dbReference type="GO" id="GO:0005829">
    <property type="term" value="C:cytosol"/>
    <property type="evidence" value="ECO:0007669"/>
    <property type="project" value="TreeGrafter"/>
</dbReference>
<dbReference type="RefSeq" id="WP_317163455.1">
    <property type="nucleotide sequence ID" value="NZ_WPIK01000014.1"/>
</dbReference>
<keyword evidence="1 9" id="KW-0547">Nucleotide-binding</keyword>
<proteinExistence type="predicted"/>
<comment type="catalytic activity">
    <reaction evidence="8">
        <text>ATP + H2O = ADP + phosphate + H(+)</text>
        <dbReference type="Rhea" id="RHEA:13065"/>
        <dbReference type="ChEBI" id="CHEBI:15377"/>
        <dbReference type="ChEBI" id="CHEBI:15378"/>
        <dbReference type="ChEBI" id="CHEBI:30616"/>
        <dbReference type="ChEBI" id="CHEBI:43474"/>
        <dbReference type="ChEBI" id="CHEBI:456216"/>
        <dbReference type="EC" id="5.6.2.4"/>
    </reaction>
</comment>
<evidence type="ECO:0000256" key="6">
    <source>
        <dbReference type="ARBA" id="ARBA00034617"/>
    </source>
</evidence>
<dbReference type="GO" id="GO:0005524">
    <property type="term" value="F:ATP binding"/>
    <property type="evidence" value="ECO:0007669"/>
    <property type="project" value="UniProtKB-UniRule"/>
</dbReference>
<accession>A0A7K1SZS0</accession>